<dbReference type="InterPro" id="IPR001405">
    <property type="entry name" value="UPF0758"/>
</dbReference>
<dbReference type="PANTHER" id="PTHR30471">
    <property type="entry name" value="DNA REPAIR PROTEIN RADC"/>
    <property type="match status" value="1"/>
</dbReference>
<evidence type="ECO:0000313" key="8">
    <source>
        <dbReference type="Proteomes" id="UP000078476"/>
    </source>
</evidence>
<name>A0A177NS26_9GAMM</name>
<dbReference type="InterPro" id="IPR025657">
    <property type="entry name" value="RadC_JAB"/>
</dbReference>
<evidence type="ECO:0000256" key="5">
    <source>
        <dbReference type="ARBA" id="ARBA00023049"/>
    </source>
</evidence>
<protein>
    <recommendedName>
        <fullName evidence="6">MPN domain-containing protein</fullName>
    </recommendedName>
</protein>
<feature type="domain" description="MPN" evidence="6">
    <location>
        <begin position="29"/>
        <end position="151"/>
    </location>
</feature>
<dbReference type="GO" id="GO:0008237">
    <property type="term" value="F:metallopeptidase activity"/>
    <property type="evidence" value="ECO:0007669"/>
    <property type="project" value="UniProtKB-KW"/>
</dbReference>
<evidence type="ECO:0000256" key="1">
    <source>
        <dbReference type="ARBA" id="ARBA00022670"/>
    </source>
</evidence>
<dbReference type="SUPFAM" id="SSF102712">
    <property type="entry name" value="JAB1/MPN domain"/>
    <property type="match status" value="1"/>
</dbReference>
<dbReference type="Proteomes" id="UP000078476">
    <property type="component" value="Unassembled WGS sequence"/>
</dbReference>
<dbReference type="CDD" id="cd08071">
    <property type="entry name" value="MPN_DUF2466"/>
    <property type="match status" value="1"/>
</dbReference>
<dbReference type="InterPro" id="IPR037518">
    <property type="entry name" value="MPN"/>
</dbReference>
<dbReference type="STRING" id="980561.A1359_21145"/>
<dbReference type="Pfam" id="PF04002">
    <property type="entry name" value="RadC"/>
    <property type="match status" value="1"/>
</dbReference>
<dbReference type="Gene3D" id="3.40.140.10">
    <property type="entry name" value="Cytidine Deaminase, domain 2"/>
    <property type="match status" value="1"/>
</dbReference>
<keyword evidence="3" id="KW-0378">Hydrolase</keyword>
<keyword evidence="5" id="KW-0482">Metalloprotease</keyword>
<reference evidence="7 8" key="1">
    <citation type="submission" date="2016-03" db="EMBL/GenBank/DDBJ databases">
        <authorList>
            <person name="Ploux O."/>
        </authorList>
    </citation>
    <scope>NUCLEOTIDE SEQUENCE [LARGE SCALE GENOMIC DNA]</scope>
    <source>
        <strain evidence="7 8">R-45370</strain>
    </source>
</reference>
<keyword evidence="4" id="KW-0862">Zinc</keyword>
<accession>A0A177NS26</accession>
<evidence type="ECO:0000259" key="6">
    <source>
        <dbReference type="PROSITE" id="PS50249"/>
    </source>
</evidence>
<dbReference type="EMBL" id="LUUI01000049">
    <property type="protein sequence ID" value="OAI20344.1"/>
    <property type="molecule type" value="Genomic_DNA"/>
</dbReference>
<sequence length="151" mass="16510">MTSLTADQIATIDSAIAILGGLYKKQDLLATSPDRVKQFCQVQAAHLEHEVFGVLLLDNQHWLIKSVILFRGTIDGAGVYPREVVKEVLSVNSAACIFFHNHPSGLAEPSDADRRITTRLIDALKLIDVRVLDHLIVTCNGAYSFAEAGLL</sequence>
<gene>
    <name evidence="7" type="ORF">A1359_21145</name>
</gene>
<dbReference type="GO" id="GO:0006508">
    <property type="term" value="P:proteolysis"/>
    <property type="evidence" value="ECO:0007669"/>
    <property type="project" value="UniProtKB-KW"/>
</dbReference>
<keyword evidence="8" id="KW-1185">Reference proteome</keyword>
<dbReference type="InterPro" id="IPR020891">
    <property type="entry name" value="UPF0758_CS"/>
</dbReference>
<evidence type="ECO:0000256" key="3">
    <source>
        <dbReference type="ARBA" id="ARBA00022801"/>
    </source>
</evidence>
<dbReference type="AlphaFoldDB" id="A0A177NS26"/>
<keyword evidence="2" id="KW-0479">Metal-binding</keyword>
<comment type="caution">
    <text evidence="7">The sequence shown here is derived from an EMBL/GenBank/DDBJ whole genome shotgun (WGS) entry which is preliminary data.</text>
</comment>
<dbReference type="GO" id="GO:0046872">
    <property type="term" value="F:metal ion binding"/>
    <property type="evidence" value="ECO:0007669"/>
    <property type="project" value="UniProtKB-KW"/>
</dbReference>
<dbReference type="RefSeq" id="WP_066978113.1">
    <property type="nucleotide sequence ID" value="NZ_LUUI01000049.1"/>
</dbReference>
<evidence type="ECO:0000256" key="2">
    <source>
        <dbReference type="ARBA" id="ARBA00022723"/>
    </source>
</evidence>
<keyword evidence="1" id="KW-0645">Protease</keyword>
<dbReference type="PROSITE" id="PS50249">
    <property type="entry name" value="MPN"/>
    <property type="match status" value="1"/>
</dbReference>
<evidence type="ECO:0000313" key="7">
    <source>
        <dbReference type="EMBL" id="OAI20344.1"/>
    </source>
</evidence>
<evidence type="ECO:0000256" key="4">
    <source>
        <dbReference type="ARBA" id="ARBA00022833"/>
    </source>
</evidence>
<proteinExistence type="predicted"/>
<dbReference type="OrthoDB" id="9804482at2"/>
<organism evidence="7 8">
    <name type="scientific">Methylomonas lenta</name>
    <dbReference type="NCBI Taxonomy" id="980561"/>
    <lineage>
        <taxon>Bacteria</taxon>
        <taxon>Pseudomonadati</taxon>
        <taxon>Pseudomonadota</taxon>
        <taxon>Gammaproteobacteria</taxon>
        <taxon>Methylococcales</taxon>
        <taxon>Methylococcaceae</taxon>
        <taxon>Methylomonas</taxon>
    </lineage>
</organism>
<dbReference type="PANTHER" id="PTHR30471:SF3">
    <property type="entry name" value="UPF0758 PROTEIN YEES-RELATED"/>
    <property type="match status" value="1"/>
</dbReference>
<dbReference type="PROSITE" id="PS01302">
    <property type="entry name" value="UPF0758"/>
    <property type="match status" value="1"/>
</dbReference>